<feature type="transmembrane region" description="Helical" evidence="1">
    <location>
        <begin position="80"/>
        <end position="99"/>
    </location>
</feature>
<keyword evidence="1" id="KW-0812">Transmembrane</keyword>
<gene>
    <name evidence="2" type="ORF">hbim_00492</name>
</gene>
<dbReference type="AlphaFoldDB" id="A0AAI8XLD5"/>
<dbReference type="Proteomes" id="UP001241092">
    <property type="component" value="Chromosome"/>
</dbReference>
<name>A0AAI8XLD5_MYCME</name>
<organism evidence="2 3">
    <name type="scientific">Mycolicibacterium mageritense</name>
    <name type="common">Mycobacterium mageritense</name>
    <dbReference type="NCBI Taxonomy" id="53462"/>
    <lineage>
        <taxon>Bacteria</taxon>
        <taxon>Bacillati</taxon>
        <taxon>Actinomycetota</taxon>
        <taxon>Actinomycetes</taxon>
        <taxon>Mycobacteriales</taxon>
        <taxon>Mycobacteriaceae</taxon>
        <taxon>Mycolicibacterium</taxon>
    </lineage>
</organism>
<evidence type="ECO:0000313" key="2">
    <source>
        <dbReference type="EMBL" id="BDY26578.1"/>
    </source>
</evidence>
<keyword evidence="1" id="KW-0472">Membrane</keyword>
<protein>
    <submittedName>
        <fullName evidence="2">Uncharacterized protein</fullName>
    </submittedName>
</protein>
<sequence length="177" mass="19453">MNTNVLHHCGERLLDGARTWGAVEARPGRFGLTHYRLVVYPPGLSRSEHRWLRLWRGWPMWGGLLWLACVITLTASMQRWPAIGLATAVFAGTGVVTAVRAGDARARVHVLCATTMAGYDDPGNLTSRDRLVSLAGVMIVADDRLAADELSAVDHELIWWHIYDQVAAESAAARRAA</sequence>
<proteinExistence type="predicted"/>
<keyword evidence="1" id="KW-1133">Transmembrane helix</keyword>
<dbReference type="Pfam" id="PF20315">
    <property type="entry name" value="DUF6611"/>
    <property type="match status" value="1"/>
</dbReference>
<dbReference type="RefSeq" id="WP_286213311.1">
    <property type="nucleotide sequence ID" value="NZ_AP027452.1"/>
</dbReference>
<reference evidence="2" key="1">
    <citation type="submission" date="2023-03" db="EMBL/GenBank/DDBJ databases">
        <title>Draft genome sequence of a Mycolicibacterium mageritense strain H4_3_1 isolated from a hybrid biological-inorganic system reactor.</title>
        <authorList>
            <person name="Feng X."/>
            <person name="Kazama D."/>
            <person name="Sato K."/>
            <person name="Kobayashi H."/>
        </authorList>
    </citation>
    <scope>NUCLEOTIDE SEQUENCE</scope>
    <source>
        <strain evidence="2">H4_3_1</strain>
    </source>
</reference>
<feature type="transmembrane region" description="Helical" evidence="1">
    <location>
        <begin position="54"/>
        <end position="74"/>
    </location>
</feature>
<accession>A0AAI8XLD5</accession>
<dbReference type="EMBL" id="AP027452">
    <property type="protein sequence ID" value="BDY26578.1"/>
    <property type="molecule type" value="Genomic_DNA"/>
</dbReference>
<dbReference type="InterPro" id="IPR046719">
    <property type="entry name" value="DUF6611"/>
</dbReference>
<evidence type="ECO:0000313" key="3">
    <source>
        <dbReference type="Proteomes" id="UP001241092"/>
    </source>
</evidence>
<evidence type="ECO:0000256" key="1">
    <source>
        <dbReference type="SAM" id="Phobius"/>
    </source>
</evidence>